<dbReference type="EMBL" id="AM236080">
    <property type="protein sequence ID" value="CAK06563.1"/>
    <property type="molecule type" value="Genomic_DNA"/>
</dbReference>
<organism evidence="3 4">
    <name type="scientific">Rhizobium johnstonii (strain DSM 114642 / LMG 32736 / 3841)</name>
    <name type="common">Rhizobium leguminosarum bv. viciae</name>
    <dbReference type="NCBI Taxonomy" id="216596"/>
    <lineage>
        <taxon>Bacteria</taxon>
        <taxon>Pseudomonadati</taxon>
        <taxon>Pseudomonadota</taxon>
        <taxon>Alphaproteobacteria</taxon>
        <taxon>Hyphomicrobiales</taxon>
        <taxon>Rhizobiaceae</taxon>
        <taxon>Rhizobium/Agrobacterium group</taxon>
        <taxon>Rhizobium</taxon>
        <taxon>Rhizobium johnstonii</taxon>
    </lineage>
</organism>
<keyword evidence="2" id="KW-1133">Transmembrane helix</keyword>
<name>Q1MKE2_RHIJ3</name>
<dbReference type="HOGENOM" id="CLU_1407765_0_0_5"/>
<feature type="region of interest" description="Disordered" evidence="1">
    <location>
        <begin position="149"/>
        <end position="174"/>
    </location>
</feature>
<accession>Q1MKE2</accession>
<reference evidence="3 4" key="1">
    <citation type="journal article" date="2006" name="Genome Biol.">
        <title>The genome of Rhizobium leguminosarum has recognizable core and accessory components.</title>
        <authorList>
            <person name="Young J.W."/>
            <person name="Crossman L.C."/>
            <person name="Johnston A.W.B."/>
            <person name="Thomson N.R."/>
            <person name="Ghazoui Z.F."/>
            <person name="Hull K.H."/>
            <person name="Wexler M."/>
            <person name="Curson A.R.J."/>
            <person name="Todd J.D."/>
            <person name="Poole P.S."/>
            <person name="Mauchline T.H."/>
            <person name="East A.K."/>
            <person name="Quail M.A."/>
            <person name="Churcher C."/>
            <person name="Arrowsmith C."/>
            <person name="Cherevach A."/>
            <person name="Chillingworth T."/>
            <person name="Clarke K."/>
            <person name="Cronin A."/>
            <person name="Davis P."/>
            <person name="Fraser A."/>
            <person name="Hance Z."/>
            <person name="Hauser H."/>
            <person name="Jagels K."/>
            <person name="Moule S."/>
            <person name="Mungall K."/>
            <person name="Norbertczak H."/>
            <person name="Rabbinowitsch E."/>
            <person name="Sanders M."/>
            <person name="Simmonds M."/>
            <person name="Whitehead S."/>
            <person name="Parkhill J."/>
        </authorList>
    </citation>
    <scope>NUCLEOTIDE SEQUENCE [LARGE SCALE GENOMIC DNA]</scope>
    <source>
        <strain evidence="4">DSM 114642 / LMG 32736 / 3841</strain>
    </source>
</reference>
<proteinExistence type="predicted"/>
<keyword evidence="2 3" id="KW-0812">Transmembrane</keyword>
<feature type="transmembrane region" description="Helical" evidence="2">
    <location>
        <begin position="105"/>
        <end position="123"/>
    </location>
</feature>
<dbReference type="KEGG" id="rle:RL1066"/>
<gene>
    <name evidence="3" type="ordered locus">RL1066</name>
</gene>
<sequence length="193" mass="20502">MLVFVRDLLNVPLSTAWAFVCAFSLSPLSLMWVLLCAFPSEVAALPPDPIEEVVPSSVRQVPAVPSELADVPPAEALPADPTVPAAVQSSARTAEVDARRVIESAAIKLICLIAISYFLGFVTEQVPSDRLVMTVPSGRVMLAVEKLSTLPDPADDPAEADDEEEPLDPPVVVDDETCPLPAVTVVDMSPCDD</sequence>
<feature type="transmembrane region" description="Helical" evidence="2">
    <location>
        <begin position="16"/>
        <end position="38"/>
    </location>
</feature>
<dbReference type="Proteomes" id="UP000006575">
    <property type="component" value="Chromosome"/>
</dbReference>
<evidence type="ECO:0000313" key="3">
    <source>
        <dbReference type="EMBL" id="CAK06563.1"/>
    </source>
</evidence>
<keyword evidence="2" id="KW-0472">Membrane</keyword>
<feature type="compositionally biased region" description="Acidic residues" evidence="1">
    <location>
        <begin position="153"/>
        <end position="174"/>
    </location>
</feature>
<dbReference type="EnsemblBacteria" id="CAK06563">
    <property type="protein sequence ID" value="CAK06563"/>
    <property type="gene ID" value="RL1066"/>
</dbReference>
<keyword evidence="4" id="KW-1185">Reference proteome</keyword>
<dbReference type="AlphaFoldDB" id="Q1MKE2"/>
<evidence type="ECO:0000256" key="2">
    <source>
        <dbReference type="SAM" id="Phobius"/>
    </source>
</evidence>
<protein>
    <submittedName>
        <fullName evidence="3">Transmembrane protein</fullName>
    </submittedName>
</protein>
<evidence type="ECO:0000256" key="1">
    <source>
        <dbReference type="SAM" id="MobiDB-lite"/>
    </source>
</evidence>
<evidence type="ECO:0000313" key="4">
    <source>
        <dbReference type="Proteomes" id="UP000006575"/>
    </source>
</evidence>